<comment type="caution">
    <text evidence="1">The sequence shown here is derived from an EMBL/GenBank/DDBJ whole genome shotgun (WGS) entry which is preliminary data.</text>
</comment>
<proteinExistence type="predicted"/>
<keyword evidence="2" id="KW-1185">Reference proteome</keyword>
<reference evidence="1 2" key="1">
    <citation type="journal article" date="2019" name="Sci. Rep.">
        <title>Orb-weaving spider Araneus ventricosus genome elucidates the spidroin gene catalogue.</title>
        <authorList>
            <person name="Kono N."/>
            <person name="Nakamura H."/>
            <person name="Ohtoshi R."/>
            <person name="Moran D.A.P."/>
            <person name="Shinohara A."/>
            <person name="Yoshida Y."/>
            <person name="Fujiwara M."/>
            <person name="Mori M."/>
            <person name="Tomita M."/>
            <person name="Arakawa K."/>
        </authorList>
    </citation>
    <scope>NUCLEOTIDE SEQUENCE [LARGE SCALE GENOMIC DNA]</scope>
</reference>
<evidence type="ECO:0000313" key="1">
    <source>
        <dbReference type="EMBL" id="GBL97657.1"/>
    </source>
</evidence>
<gene>
    <name evidence="1" type="ORF">AVEN_49159_1</name>
</gene>
<organism evidence="1 2">
    <name type="scientific">Araneus ventricosus</name>
    <name type="common">Orbweaver spider</name>
    <name type="synonym">Epeira ventricosa</name>
    <dbReference type="NCBI Taxonomy" id="182803"/>
    <lineage>
        <taxon>Eukaryota</taxon>
        <taxon>Metazoa</taxon>
        <taxon>Ecdysozoa</taxon>
        <taxon>Arthropoda</taxon>
        <taxon>Chelicerata</taxon>
        <taxon>Arachnida</taxon>
        <taxon>Araneae</taxon>
        <taxon>Araneomorphae</taxon>
        <taxon>Entelegynae</taxon>
        <taxon>Araneoidea</taxon>
        <taxon>Araneidae</taxon>
        <taxon>Araneus</taxon>
    </lineage>
</organism>
<dbReference type="AlphaFoldDB" id="A0A4Y2C1L6"/>
<accession>A0A4Y2C1L6</accession>
<evidence type="ECO:0000313" key="2">
    <source>
        <dbReference type="Proteomes" id="UP000499080"/>
    </source>
</evidence>
<dbReference type="Proteomes" id="UP000499080">
    <property type="component" value="Unassembled WGS sequence"/>
</dbReference>
<sequence length="112" mass="13197">MSRFNELNSAFFQFIDSRRNKNQTKKPKTELCKYCGLVNVLEQEEEIANQKTTEEHSTLEIGTNPKRDFDSQHVLAVYTFPRRLDDTYMAYILESLYKLTCQVLNFVSFKQA</sequence>
<dbReference type="EMBL" id="BGPR01000131">
    <property type="protein sequence ID" value="GBL97657.1"/>
    <property type="molecule type" value="Genomic_DNA"/>
</dbReference>
<name>A0A4Y2C1L6_ARAVE</name>
<protein>
    <submittedName>
        <fullName evidence="1">Uncharacterized protein</fullName>
    </submittedName>
</protein>